<reference evidence="6" key="1">
    <citation type="journal article" date="2021" name="Genome Biol. Evol.">
        <title>A High-Quality Reference Genome for a Parasitic Bivalve with Doubly Uniparental Inheritance (Bivalvia: Unionida).</title>
        <authorList>
            <person name="Smith C.H."/>
        </authorList>
    </citation>
    <scope>NUCLEOTIDE SEQUENCE</scope>
    <source>
        <strain evidence="6">CHS0354</strain>
    </source>
</reference>
<dbReference type="GO" id="GO:0005524">
    <property type="term" value="F:ATP binding"/>
    <property type="evidence" value="ECO:0007669"/>
    <property type="project" value="UniProtKB-KW"/>
</dbReference>
<dbReference type="InterPro" id="IPR029052">
    <property type="entry name" value="Metallo-depent_PP-like"/>
</dbReference>
<dbReference type="InterPro" id="IPR008271">
    <property type="entry name" value="Ser/Thr_kinase_AS"/>
</dbReference>
<dbReference type="Gene3D" id="3.40.50.620">
    <property type="entry name" value="HUPs"/>
    <property type="match status" value="1"/>
</dbReference>
<dbReference type="GO" id="GO:0004674">
    <property type="term" value="F:protein serine/threonine kinase activity"/>
    <property type="evidence" value="ECO:0007669"/>
    <property type="project" value="TreeGrafter"/>
</dbReference>
<reference evidence="6" key="2">
    <citation type="journal article" date="2021" name="Genome Biol. Evol.">
        <title>Developing a high-quality reference genome for a parasitic bivalve with doubly uniparental inheritance (Bivalvia: Unionida).</title>
        <authorList>
            <person name="Smith C.H."/>
        </authorList>
    </citation>
    <scope>NUCLEOTIDE SEQUENCE</scope>
    <source>
        <strain evidence="6">CHS0354</strain>
        <tissue evidence="6">Mantle</tissue>
    </source>
</reference>
<dbReference type="PROSITE" id="PS50011">
    <property type="entry name" value="PROTEIN_KINASE_DOM"/>
    <property type="match status" value="1"/>
</dbReference>
<dbReference type="Gene3D" id="1.10.510.10">
    <property type="entry name" value="Transferase(Phosphotransferase) domain 1"/>
    <property type="match status" value="1"/>
</dbReference>
<feature type="domain" description="Protein kinase" evidence="5">
    <location>
        <begin position="156"/>
        <end position="418"/>
    </location>
</feature>
<organism evidence="6 7">
    <name type="scientific">Potamilus streckersoni</name>
    <dbReference type="NCBI Taxonomy" id="2493646"/>
    <lineage>
        <taxon>Eukaryota</taxon>
        <taxon>Metazoa</taxon>
        <taxon>Spiralia</taxon>
        <taxon>Lophotrochozoa</taxon>
        <taxon>Mollusca</taxon>
        <taxon>Bivalvia</taxon>
        <taxon>Autobranchia</taxon>
        <taxon>Heteroconchia</taxon>
        <taxon>Palaeoheterodonta</taxon>
        <taxon>Unionida</taxon>
        <taxon>Unionoidea</taxon>
        <taxon>Unionidae</taxon>
        <taxon>Ambleminae</taxon>
        <taxon>Lampsilini</taxon>
        <taxon>Potamilus</taxon>
    </lineage>
</organism>
<dbReference type="SUPFAM" id="SSF56112">
    <property type="entry name" value="Protein kinase-like (PK-like)"/>
    <property type="match status" value="1"/>
</dbReference>
<reference evidence="6" key="3">
    <citation type="submission" date="2023-05" db="EMBL/GenBank/DDBJ databases">
        <authorList>
            <person name="Smith C.H."/>
        </authorList>
    </citation>
    <scope>NUCLEOTIDE SEQUENCE</scope>
    <source>
        <strain evidence="6">CHS0354</strain>
        <tissue evidence="6">Mantle</tissue>
    </source>
</reference>
<evidence type="ECO:0000313" key="6">
    <source>
        <dbReference type="EMBL" id="KAK3604250.1"/>
    </source>
</evidence>
<keyword evidence="2" id="KW-0547">Nucleotide-binding</keyword>
<dbReference type="InterPro" id="IPR014729">
    <property type="entry name" value="Rossmann-like_a/b/a_fold"/>
</dbReference>
<dbReference type="Pfam" id="PF00069">
    <property type="entry name" value="Pkinase"/>
    <property type="match status" value="1"/>
</dbReference>
<evidence type="ECO:0000313" key="7">
    <source>
        <dbReference type="Proteomes" id="UP001195483"/>
    </source>
</evidence>
<dbReference type="InterPro" id="IPR011009">
    <property type="entry name" value="Kinase-like_dom_sf"/>
</dbReference>
<dbReference type="PANTHER" id="PTHR43289:SF34">
    <property type="entry name" value="SERINE_THREONINE-PROTEIN KINASE YBDM-RELATED"/>
    <property type="match status" value="1"/>
</dbReference>
<dbReference type="CDD" id="cd14014">
    <property type="entry name" value="STKc_PknB_like"/>
    <property type="match status" value="1"/>
</dbReference>
<dbReference type="Gene3D" id="3.60.21.10">
    <property type="match status" value="1"/>
</dbReference>
<dbReference type="EMBL" id="JAEAOA010000186">
    <property type="protein sequence ID" value="KAK3604250.1"/>
    <property type="molecule type" value="Genomic_DNA"/>
</dbReference>
<dbReference type="SUPFAM" id="SSF52402">
    <property type="entry name" value="Adenine nucleotide alpha hydrolases-like"/>
    <property type="match status" value="1"/>
</dbReference>
<comment type="caution">
    <text evidence="6">The sequence shown here is derived from an EMBL/GenBank/DDBJ whole genome shotgun (WGS) entry which is preliminary data.</text>
</comment>
<dbReference type="PANTHER" id="PTHR43289">
    <property type="entry name" value="MITOGEN-ACTIVATED PROTEIN KINASE KINASE KINASE 20-RELATED"/>
    <property type="match status" value="1"/>
</dbReference>
<dbReference type="InterPro" id="IPR006016">
    <property type="entry name" value="UspA"/>
</dbReference>
<evidence type="ECO:0000256" key="3">
    <source>
        <dbReference type="ARBA" id="ARBA00022777"/>
    </source>
</evidence>
<protein>
    <recommendedName>
        <fullName evidence="5">Protein kinase domain-containing protein</fullName>
    </recommendedName>
</protein>
<name>A0AAE0T5J4_9BIVA</name>
<evidence type="ECO:0000256" key="4">
    <source>
        <dbReference type="ARBA" id="ARBA00022840"/>
    </source>
</evidence>
<evidence type="ECO:0000259" key="5">
    <source>
        <dbReference type="PROSITE" id="PS50011"/>
    </source>
</evidence>
<dbReference type="AlphaFoldDB" id="A0AAE0T5J4"/>
<dbReference type="PROSITE" id="PS00108">
    <property type="entry name" value="PROTEIN_KINASE_ST"/>
    <property type="match status" value="1"/>
</dbReference>
<accession>A0AAE0T5J4</accession>
<dbReference type="CDD" id="cd00838">
    <property type="entry name" value="MPP_superfamily"/>
    <property type="match status" value="1"/>
</dbReference>
<keyword evidence="1" id="KW-0808">Transferase</keyword>
<dbReference type="Pfam" id="PF00582">
    <property type="entry name" value="Usp"/>
    <property type="match status" value="1"/>
</dbReference>
<keyword evidence="4" id="KW-0067">ATP-binding</keyword>
<keyword evidence="3" id="KW-0418">Kinase</keyword>
<gene>
    <name evidence="6" type="ORF">CHS0354_002058</name>
</gene>
<dbReference type="InterPro" id="IPR000719">
    <property type="entry name" value="Prot_kinase_dom"/>
</dbReference>
<dbReference type="SMART" id="SM00220">
    <property type="entry name" value="S_TKc"/>
    <property type="match status" value="1"/>
</dbReference>
<dbReference type="Pfam" id="PF00149">
    <property type="entry name" value="Metallophos"/>
    <property type="match status" value="1"/>
</dbReference>
<dbReference type="GO" id="GO:0016787">
    <property type="term" value="F:hydrolase activity"/>
    <property type="evidence" value="ECO:0007669"/>
    <property type="project" value="InterPro"/>
</dbReference>
<keyword evidence="7" id="KW-1185">Reference proteome</keyword>
<dbReference type="SUPFAM" id="SSF56300">
    <property type="entry name" value="Metallo-dependent phosphatases"/>
    <property type="match status" value="1"/>
</dbReference>
<sequence>MEKTALLTDIHANLEALQACIRHAEERDVKRFVFMGDLVGYGADPAAVLNTVMRFAAEGHAVLLGNHGEAVLSVPRFFNEVAREAVLWTQRQLLEMHLNFLRSLPLFVSPDEDVFISHSGAWEPEKWHYVDDEMLRRAHSKPALMQLRPGGIIDNFMVGERLFSGGTAYLYRVTHPDYDFPLLMKVPRLGPDQPTAAMISFETECMIMPRLYGPHCPRCVGVGNLQSIPYIVFEQVEGVQLTDLIKHEGMTVEQTVQIGISIAKACHALHRQDVLHLDIKPDNIILKDSGDVVLIDFGFSCHHHLPDLFQEEQRSAVGSPPYIAPEQVMGIRNNAKSDQFALGVTLYEMLTGQLPYGFPETQKEMESRIWLEVTPPRSLRPDCPPWLQEIILTCLRIDPNKRFATSALIANALNYPDTVTLTELASRQVVPGFWQQIKATWRRQQRVSSLTVKLKKAPSIQINHAPLILAAVDINHPDVLLQDAVGEAVNRALRRHPHSRLTCLSIVTNNVGEESAESSESVRHHQTLQALQRWVRRSELPEERCTLHVFEDSDPAGRIVKYAVNNHVDVIIVGGTRKQHYLLGLGRSNMTRIVEEAPCSVHIIRVPL</sequence>
<evidence type="ECO:0000256" key="2">
    <source>
        <dbReference type="ARBA" id="ARBA00022741"/>
    </source>
</evidence>
<dbReference type="Proteomes" id="UP001195483">
    <property type="component" value="Unassembled WGS sequence"/>
</dbReference>
<dbReference type="InterPro" id="IPR004843">
    <property type="entry name" value="Calcineurin-like_PHP"/>
</dbReference>
<evidence type="ECO:0000256" key="1">
    <source>
        <dbReference type="ARBA" id="ARBA00022679"/>
    </source>
</evidence>
<proteinExistence type="predicted"/>
<dbReference type="CDD" id="cd00293">
    <property type="entry name" value="USP-like"/>
    <property type="match status" value="1"/>
</dbReference>